<feature type="region of interest" description="Disordered" evidence="7">
    <location>
        <begin position="579"/>
        <end position="604"/>
    </location>
</feature>
<dbReference type="GO" id="GO:0008270">
    <property type="term" value="F:zinc ion binding"/>
    <property type="evidence" value="ECO:0007669"/>
    <property type="project" value="UniProtKB-KW"/>
</dbReference>
<dbReference type="CDD" id="cd17082">
    <property type="entry name" value="RAWUL_PCGF2_like"/>
    <property type="match status" value="1"/>
</dbReference>
<protein>
    <recommendedName>
        <fullName evidence="8">RING-type domain-containing protein</fullName>
    </recommendedName>
</protein>
<feature type="region of interest" description="Disordered" evidence="7">
    <location>
        <begin position="706"/>
        <end position="734"/>
    </location>
</feature>
<evidence type="ECO:0000256" key="5">
    <source>
        <dbReference type="ARBA" id="ARBA00023242"/>
    </source>
</evidence>
<name>A0A482XMW9_LAOST</name>
<feature type="compositionally biased region" description="Polar residues" evidence="7">
    <location>
        <begin position="372"/>
        <end position="397"/>
    </location>
</feature>
<dbReference type="PANTHER" id="PTHR10825:SF29">
    <property type="entry name" value="POLYCOMB GROUP RING FINGER PROTEIN 1"/>
    <property type="match status" value="1"/>
</dbReference>
<proteinExistence type="predicted"/>
<evidence type="ECO:0000313" key="9">
    <source>
        <dbReference type="EMBL" id="RZF47266.1"/>
    </source>
</evidence>
<feature type="region of interest" description="Disordered" evidence="7">
    <location>
        <begin position="642"/>
        <end position="676"/>
    </location>
</feature>
<feature type="compositionally biased region" description="Polar residues" evidence="7">
    <location>
        <begin position="1474"/>
        <end position="1483"/>
    </location>
</feature>
<dbReference type="GO" id="GO:0035102">
    <property type="term" value="C:PRC1 complex"/>
    <property type="evidence" value="ECO:0007669"/>
    <property type="project" value="TreeGrafter"/>
</dbReference>
<feature type="compositionally biased region" description="Polar residues" evidence="7">
    <location>
        <begin position="1269"/>
        <end position="1303"/>
    </location>
</feature>
<evidence type="ECO:0000259" key="8">
    <source>
        <dbReference type="PROSITE" id="PS50089"/>
    </source>
</evidence>
<feature type="compositionally biased region" description="Polar residues" evidence="7">
    <location>
        <begin position="447"/>
        <end position="482"/>
    </location>
</feature>
<feature type="region of interest" description="Disordered" evidence="7">
    <location>
        <begin position="770"/>
        <end position="798"/>
    </location>
</feature>
<evidence type="ECO:0000256" key="3">
    <source>
        <dbReference type="ARBA" id="ARBA00022771"/>
    </source>
</evidence>
<dbReference type="Gene3D" id="3.10.20.90">
    <property type="entry name" value="Phosphatidylinositol 3-kinase Catalytic Subunit, Chain A, domain 1"/>
    <property type="match status" value="1"/>
</dbReference>
<keyword evidence="10" id="KW-1185">Reference proteome</keyword>
<sequence length="1483" mass="164269">MVGRGGRVKLTEVNPHLVCVLCRGYLIDATTITECLHSFCRSCIILYLETKSYCPICEVQIHKTKPYLNLKLDKTLQDIVYKLVPGLFHSEMRRRQEFYKNHPVHDLHLHPEARGLAIDRLIYSPDDSISLSLEYYDMEREREEWTSVAADACEHASKRASSRTNIPPAAANGASSDTQITAGSDKAKHEQDQIQVEQNKKRYLLCPAVVTMVHLKKFVRNKYNLPDTSNVEIIYRRESLPDTYSLMDVAYIYTWKQNEPMKFYYRIHLVKTVRSLPDEEHVIDSKCVKSATIPLHSGNDRSEKREKLKVNSSLKSIKHETIDSKKKEPVKIESVVSANKISEAYSIDDEVDAVEKSSSTVPNQVKPKSPAIFTNRNGSIHITSNGTSSTDKSNTDVSKAESKQQEAQNIKCKFYQDPSRNILPYKSKARSTVPSEHFPTKPYQRPRVSNSKSKLANGTSHTSKASPKSANTSKSKQTEISPNKNVTLKINIANTTLDRTTISETSSIRENQIENGHCTPTNFNKKDNEQTVKNGHCAINFNKTDYELPKSDLAIEKHPVSEAQSLPDEVIEQVARSEPNISISNEQETKSHLNLNPATERNPVNITNNQFSSESKQLSIKTQDLSNKSVQKQVTPLKIVVQQKTSPDKNGNKASLNESNKSEVQKSQDTFISQKSNITEDMKRSISLDKAAEELLSAVGLKPKHDLKEALKNPNDIKEESSKENVSPEQQKIEKKEVSEFSLAGFGIQRPFRSEHDEMSVNLLLSLSNGHTSNNHNPTTTDQTVLEKNIPKNPPESDISKAALEKKSDSIESSNMTENLDNENIMVDTTTPVVSKNSLDKEKCENLKSISTLMNGCRIIQNNTTNNKIQSNSITNAQKTNSLRPELKTDNKIENSNEKNETPKLETNLSSNTKILSYSRQKKTSEEKIGLEKTHTPPNKKDTGTQPEDKGSKSPVIISQATKNSNRNMKDISKTVDLLLMKSLSVSKEANTTKVTTSGTSQVDVSSSVSTSKMNGKCDVVSPTSIKSDVSTDKSIAALALTSLTGQSGVTNSGIASPRRPWADAEEDVQDSKVRMLKRKLNRPGDCDVHVSTATRDDGLSEAKRRKLVTPDVSIELLTRPINERVANKRPQVDNNKLCPEKKPKMNIVESANQDELRISSVDHLAASTVKIEKVAQGHLKFPPLSPTLSVRENLALEIPSGKSSPDILRPKTPKNLVVDRCGTPDITIEKMSDKKLSVSPNTLSHHKRNADASSNEALAKTGVKASIVPTSSSPTAVKSETKTKSGLSSPTSSNVEPSTSPVGQKKMPKLIEINAPVRSKMDILVQDKKTTNNQSQRTGLKMTTVRKEVPIGKQMTFVKKDSNGALDLSPASVPKTRPILPPRIQPAFPSPPASGSVDMYPAAALHLLQMQMQSRLLATQANNNITQRKDPELSKQLKDWVRNAVNCGALPPHPLMFGPLPQQQPQQQSPPQRSNGNLSSAP</sequence>
<dbReference type="EMBL" id="QKKF02004629">
    <property type="protein sequence ID" value="RZF47266.1"/>
    <property type="molecule type" value="Genomic_DNA"/>
</dbReference>
<feature type="domain" description="RING-type" evidence="8">
    <location>
        <begin position="19"/>
        <end position="58"/>
    </location>
</feature>
<feature type="region of interest" description="Disordered" evidence="7">
    <location>
        <begin position="870"/>
        <end position="969"/>
    </location>
</feature>
<feature type="compositionally biased region" description="Basic and acidic residues" evidence="7">
    <location>
        <begin position="706"/>
        <end position="723"/>
    </location>
</feature>
<evidence type="ECO:0000256" key="2">
    <source>
        <dbReference type="ARBA" id="ARBA00022723"/>
    </source>
</evidence>
<dbReference type="PROSITE" id="PS00518">
    <property type="entry name" value="ZF_RING_1"/>
    <property type="match status" value="1"/>
</dbReference>
<dbReference type="InterPro" id="IPR032443">
    <property type="entry name" value="RAWUL"/>
</dbReference>
<evidence type="ECO:0000313" key="10">
    <source>
        <dbReference type="Proteomes" id="UP000291343"/>
    </source>
</evidence>
<evidence type="ECO:0000256" key="1">
    <source>
        <dbReference type="ARBA" id="ARBA00004123"/>
    </source>
</evidence>
<dbReference type="Pfam" id="PF13923">
    <property type="entry name" value="zf-C3HC4_2"/>
    <property type="match status" value="1"/>
</dbReference>
<dbReference type="SMR" id="A0A482XMW9"/>
<dbReference type="PROSITE" id="PS50089">
    <property type="entry name" value="ZF_RING_2"/>
    <property type="match status" value="1"/>
</dbReference>
<keyword evidence="5" id="KW-0539">Nucleus</keyword>
<feature type="region of interest" description="Disordered" evidence="7">
    <location>
        <begin position="1233"/>
        <end position="1307"/>
    </location>
</feature>
<dbReference type="SUPFAM" id="SSF57850">
    <property type="entry name" value="RING/U-box"/>
    <property type="match status" value="1"/>
</dbReference>
<dbReference type="STRING" id="195883.A0A482XMW9"/>
<dbReference type="InParanoid" id="A0A482XMW9"/>
<dbReference type="OrthoDB" id="10264655at2759"/>
<keyword evidence="2" id="KW-0479">Metal-binding</keyword>
<feature type="compositionally biased region" description="Polar residues" evidence="7">
    <location>
        <begin position="667"/>
        <end position="676"/>
    </location>
</feature>
<dbReference type="Pfam" id="PF16207">
    <property type="entry name" value="RAWUL"/>
    <property type="match status" value="1"/>
</dbReference>
<dbReference type="PANTHER" id="PTHR10825">
    <property type="entry name" value="RING FINGER DOMAIN-CONTAINING, POLYCOMB GROUP COMPONENT"/>
    <property type="match status" value="1"/>
</dbReference>
<feature type="compositionally biased region" description="Basic and acidic residues" evidence="7">
    <location>
        <begin position="923"/>
        <end position="952"/>
    </location>
</feature>
<feature type="compositionally biased region" description="Polar residues" evidence="7">
    <location>
        <begin position="770"/>
        <end position="786"/>
    </location>
</feature>
<accession>A0A482XMW9</accession>
<dbReference type="GO" id="GO:0000122">
    <property type="term" value="P:negative regulation of transcription by RNA polymerase II"/>
    <property type="evidence" value="ECO:0007669"/>
    <property type="project" value="TreeGrafter"/>
</dbReference>
<feature type="compositionally biased region" description="Polar residues" evidence="7">
    <location>
        <begin position="957"/>
        <end position="967"/>
    </location>
</feature>
<evidence type="ECO:0000256" key="4">
    <source>
        <dbReference type="ARBA" id="ARBA00022833"/>
    </source>
</evidence>
<dbReference type="GO" id="GO:1990841">
    <property type="term" value="F:promoter-specific chromatin binding"/>
    <property type="evidence" value="ECO:0007669"/>
    <property type="project" value="TreeGrafter"/>
</dbReference>
<organism evidence="9 10">
    <name type="scientific">Laodelphax striatellus</name>
    <name type="common">Small brown planthopper</name>
    <name type="synonym">Delphax striatella</name>
    <dbReference type="NCBI Taxonomy" id="195883"/>
    <lineage>
        <taxon>Eukaryota</taxon>
        <taxon>Metazoa</taxon>
        <taxon>Ecdysozoa</taxon>
        <taxon>Arthropoda</taxon>
        <taxon>Hexapoda</taxon>
        <taxon>Insecta</taxon>
        <taxon>Pterygota</taxon>
        <taxon>Neoptera</taxon>
        <taxon>Paraneoptera</taxon>
        <taxon>Hemiptera</taxon>
        <taxon>Auchenorrhyncha</taxon>
        <taxon>Fulgoroidea</taxon>
        <taxon>Delphacidae</taxon>
        <taxon>Criomorphinae</taxon>
        <taxon>Laodelphax</taxon>
    </lineage>
</organism>
<dbReference type="FunFam" id="3.30.40.10:FF:000122">
    <property type="entry name" value="polycomb group RING finger protein 1"/>
    <property type="match status" value="1"/>
</dbReference>
<comment type="caution">
    <text evidence="9">The sequence shown here is derived from an EMBL/GenBank/DDBJ whole genome shotgun (WGS) entry which is preliminary data.</text>
</comment>
<dbReference type="Proteomes" id="UP000291343">
    <property type="component" value="Unassembled WGS sequence"/>
</dbReference>
<dbReference type="SMART" id="SM00184">
    <property type="entry name" value="RING"/>
    <property type="match status" value="1"/>
</dbReference>
<keyword evidence="3 6" id="KW-0863">Zinc-finger</keyword>
<dbReference type="Gene3D" id="3.30.40.10">
    <property type="entry name" value="Zinc/RING finger domain, C3HC4 (zinc finger)"/>
    <property type="match status" value="1"/>
</dbReference>
<feature type="compositionally biased region" description="Low complexity" evidence="7">
    <location>
        <begin position="1460"/>
        <end position="1473"/>
    </location>
</feature>
<feature type="compositionally biased region" description="Polar residues" evidence="7">
    <location>
        <begin position="173"/>
        <end position="182"/>
    </location>
</feature>
<evidence type="ECO:0000256" key="7">
    <source>
        <dbReference type="SAM" id="MobiDB-lite"/>
    </source>
</evidence>
<evidence type="ECO:0000256" key="6">
    <source>
        <dbReference type="PROSITE-ProRule" id="PRU00175"/>
    </source>
</evidence>
<comment type="subcellular location">
    <subcellularLocation>
        <location evidence="1">Nucleus</location>
    </subcellularLocation>
</comment>
<dbReference type="InterPro" id="IPR017907">
    <property type="entry name" value="Znf_RING_CS"/>
</dbReference>
<gene>
    <name evidence="9" type="ORF">LSTR_LSTR004975</name>
</gene>
<feature type="compositionally biased region" description="Basic and acidic residues" evidence="7">
    <location>
        <begin position="885"/>
        <end position="904"/>
    </location>
</feature>
<feature type="region of interest" description="Disordered" evidence="7">
    <location>
        <begin position="156"/>
        <end position="189"/>
    </location>
</feature>
<feature type="region of interest" description="Disordered" evidence="7">
    <location>
        <begin position="1452"/>
        <end position="1483"/>
    </location>
</feature>
<feature type="compositionally biased region" description="Polar residues" evidence="7">
    <location>
        <begin position="905"/>
        <end position="919"/>
    </location>
</feature>
<reference evidence="9 10" key="1">
    <citation type="journal article" date="2017" name="Gigascience">
        <title>Genome sequence of the small brown planthopper, Laodelphax striatellus.</title>
        <authorList>
            <person name="Zhu J."/>
            <person name="Jiang F."/>
            <person name="Wang X."/>
            <person name="Yang P."/>
            <person name="Bao Y."/>
            <person name="Zhao W."/>
            <person name="Wang W."/>
            <person name="Lu H."/>
            <person name="Wang Q."/>
            <person name="Cui N."/>
            <person name="Li J."/>
            <person name="Chen X."/>
            <person name="Luo L."/>
            <person name="Yu J."/>
            <person name="Kang L."/>
            <person name="Cui F."/>
        </authorList>
    </citation>
    <scope>NUCLEOTIDE SEQUENCE [LARGE SCALE GENOMIC DNA]</scope>
    <source>
        <strain evidence="9">Lst14</strain>
    </source>
</reference>
<dbReference type="InterPro" id="IPR013083">
    <property type="entry name" value="Znf_RING/FYVE/PHD"/>
</dbReference>
<feature type="region of interest" description="Disordered" evidence="7">
    <location>
        <begin position="355"/>
        <end position="482"/>
    </location>
</feature>
<dbReference type="InterPro" id="IPR001841">
    <property type="entry name" value="Znf_RING"/>
</dbReference>
<keyword evidence="4" id="KW-0862">Zinc</keyword>